<sequence length="82" mass="8529">MHFSYAAVFLGLLSMGVLAETAEIYQGTCKVATGKCAVHSPPGPGRPITTVKNCPAHGQPHHCTADGRACNWSTTTGKVVCS</sequence>
<dbReference type="AlphaFoldDB" id="A0A6A6UP53"/>
<protein>
    <submittedName>
        <fullName evidence="2">Uncharacterized protein</fullName>
    </submittedName>
</protein>
<keyword evidence="3" id="KW-1185">Reference proteome</keyword>
<proteinExistence type="predicted"/>
<evidence type="ECO:0000313" key="2">
    <source>
        <dbReference type="EMBL" id="KAF2673550.1"/>
    </source>
</evidence>
<evidence type="ECO:0000256" key="1">
    <source>
        <dbReference type="SAM" id="SignalP"/>
    </source>
</evidence>
<dbReference type="Proteomes" id="UP000799302">
    <property type="component" value="Unassembled WGS sequence"/>
</dbReference>
<organism evidence="2 3">
    <name type="scientific">Microthyrium microscopicum</name>
    <dbReference type="NCBI Taxonomy" id="703497"/>
    <lineage>
        <taxon>Eukaryota</taxon>
        <taxon>Fungi</taxon>
        <taxon>Dikarya</taxon>
        <taxon>Ascomycota</taxon>
        <taxon>Pezizomycotina</taxon>
        <taxon>Dothideomycetes</taxon>
        <taxon>Dothideomycetes incertae sedis</taxon>
        <taxon>Microthyriales</taxon>
        <taxon>Microthyriaceae</taxon>
        <taxon>Microthyrium</taxon>
    </lineage>
</organism>
<feature type="signal peptide" evidence="1">
    <location>
        <begin position="1"/>
        <end position="19"/>
    </location>
</feature>
<name>A0A6A6UP53_9PEZI</name>
<accession>A0A6A6UP53</accession>
<reference evidence="2" key="1">
    <citation type="journal article" date="2020" name="Stud. Mycol.">
        <title>101 Dothideomycetes genomes: a test case for predicting lifestyles and emergence of pathogens.</title>
        <authorList>
            <person name="Haridas S."/>
            <person name="Albert R."/>
            <person name="Binder M."/>
            <person name="Bloem J."/>
            <person name="Labutti K."/>
            <person name="Salamov A."/>
            <person name="Andreopoulos B."/>
            <person name="Baker S."/>
            <person name="Barry K."/>
            <person name="Bills G."/>
            <person name="Bluhm B."/>
            <person name="Cannon C."/>
            <person name="Castanera R."/>
            <person name="Culley D."/>
            <person name="Daum C."/>
            <person name="Ezra D."/>
            <person name="Gonzalez J."/>
            <person name="Henrissat B."/>
            <person name="Kuo A."/>
            <person name="Liang C."/>
            <person name="Lipzen A."/>
            <person name="Lutzoni F."/>
            <person name="Magnuson J."/>
            <person name="Mondo S."/>
            <person name="Nolan M."/>
            <person name="Ohm R."/>
            <person name="Pangilinan J."/>
            <person name="Park H.-J."/>
            <person name="Ramirez L."/>
            <person name="Alfaro M."/>
            <person name="Sun H."/>
            <person name="Tritt A."/>
            <person name="Yoshinaga Y."/>
            <person name="Zwiers L.-H."/>
            <person name="Turgeon B."/>
            <person name="Goodwin S."/>
            <person name="Spatafora J."/>
            <person name="Crous P."/>
            <person name="Grigoriev I."/>
        </authorList>
    </citation>
    <scope>NUCLEOTIDE SEQUENCE</scope>
    <source>
        <strain evidence="2">CBS 115976</strain>
    </source>
</reference>
<keyword evidence="1" id="KW-0732">Signal</keyword>
<feature type="chain" id="PRO_5025509638" evidence="1">
    <location>
        <begin position="20"/>
        <end position="82"/>
    </location>
</feature>
<evidence type="ECO:0000313" key="3">
    <source>
        <dbReference type="Proteomes" id="UP000799302"/>
    </source>
</evidence>
<gene>
    <name evidence="2" type="ORF">BT63DRAFT_451599</name>
</gene>
<dbReference type="EMBL" id="MU004231">
    <property type="protein sequence ID" value="KAF2673550.1"/>
    <property type="molecule type" value="Genomic_DNA"/>
</dbReference>